<proteinExistence type="predicted"/>
<dbReference type="Proteomes" id="UP000094056">
    <property type="component" value="Unassembled WGS sequence"/>
</dbReference>
<accession>A0A1E3X8A0</accession>
<sequence>MMKVQYLKKFLKQLSRIPPEIRLKIEKFVFEELPYKSSISESGKIEKHYFVKKKLGGNFFFLARADFIPKYPLASVSFFESSLVEENSSKELIACLNSLKVTGLVSRILLTLIFIME</sequence>
<dbReference type="AlphaFoldDB" id="A0A1E3X8A0"/>
<protein>
    <submittedName>
        <fullName evidence="1">Uncharacterized protein</fullName>
    </submittedName>
</protein>
<gene>
    <name evidence="1" type="ORF">SCARUB_03005</name>
</gene>
<organism evidence="1 2">
    <name type="scientific">Candidatus Scalindua rubra</name>
    <dbReference type="NCBI Taxonomy" id="1872076"/>
    <lineage>
        <taxon>Bacteria</taxon>
        <taxon>Pseudomonadati</taxon>
        <taxon>Planctomycetota</taxon>
        <taxon>Candidatus Brocadiia</taxon>
        <taxon>Candidatus Brocadiales</taxon>
        <taxon>Candidatus Scalinduaceae</taxon>
        <taxon>Candidatus Scalindua</taxon>
    </lineage>
</organism>
<evidence type="ECO:0000313" key="2">
    <source>
        <dbReference type="Proteomes" id="UP000094056"/>
    </source>
</evidence>
<reference evidence="1 2" key="1">
    <citation type="submission" date="2016-07" db="EMBL/GenBank/DDBJ databases">
        <title>Draft genome of Scalindua rubra, obtained from a brine-seawater interface in the Red Sea, sheds light on salt adaptation in anammox bacteria.</title>
        <authorList>
            <person name="Speth D.R."/>
            <person name="Lagkouvardos I."/>
            <person name="Wang Y."/>
            <person name="Qian P.-Y."/>
            <person name="Dutilh B.E."/>
            <person name="Jetten M.S."/>
        </authorList>
    </citation>
    <scope>NUCLEOTIDE SEQUENCE [LARGE SCALE GENOMIC DNA]</scope>
    <source>
        <strain evidence="1">BSI-1</strain>
    </source>
</reference>
<comment type="caution">
    <text evidence="1">The sequence shown here is derived from an EMBL/GenBank/DDBJ whole genome shotgun (WGS) entry which is preliminary data.</text>
</comment>
<evidence type="ECO:0000313" key="1">
    <source>
        <dbReference type="EMBL" id="ODS31860.1"/>
    </source>
</evidence>
<dbReference type="EMBL" id="MAYW01000090">
    <property type="protein sequence ID" value="ODS31860.1"/>
    <property type="molecule type" value="Genomic_DNA"/>
</dbReference>
<name>A0A1E3X8A0_9BACT</name>